<organism evidence="2 3">
    <name type="scientific">Acacia crassicarpa</name>
    <name type="common">northern wattle</name>
    <dbReference type="NCBI Taxonomy" id="499986"/>
    <lineage>
        <taxon>Eukaryota</taxon>
        <taxon>Viridiplantae</taxon>
        <taxon>Streptophyta</taxon>
        <taxon>Embryophyta</taxon>
        <taxon>Tracheophyta</taxon>
        <taxon>Spermatophyta</taxon>
        <taxon>Magnoliopsida</taxon>
        <taxon>eudicotyledons</taxon>
        <taxon>Gunneridae</taxon>
        <taxon>Pentapetalae</taxon>
        <taxon>rosids</taxon>
        <taxon>fabids</taxon>
        <taxon>Fabales</taxon>
        <taxon>Fabaceae</taxon>
        <taxon>Caesalpinioideae</taxon>
        <taxon>mimosoid clade</taxon>
        <taxon>Acacieae</taxon>
        <taxon>Acacia</taxon>
    </lineage>
</organism>
<evidence type="ECO:0000313" key="2">
    <source>
        <dbReference type="EMBL" id="KAK4284721.1"/>
    </source>
</evidence>
<keyword evidence="3" id="KW-1185">Reference proteome</keyword>
<gene>
    <name evidence="2" type="ORF">QN277_001511</name>
</gene>
<proteinExistence type="predicted"/>
<protein>
    <recommendedName>
        <fullName evidence="1">AB hydrolase-1 domain-containing protein</fullName>
    </recommendedName>
</protein>
<dbReference type="EMBL" id="JAWXYG010000001">
    <property type="protein sequence ID" value="KAK4284721.1"/>
    <property type="molecule type" value="Genomic_DNA"/>
</dbReference>
<evidence type="ECO:0000313" key="3">
    <source>
        <dbReference type="Proteomes" id="UP001293593"/>
    </source>
</evidence>
<feature type="domain" description="AB hydrolase-1" evidence="1">
    <location>
        <begin position="50"/>
        <end position="157"/>
    </location>
</feature>
<dbReference type="PANTHER" id="PTHR43139:SF22">
    <property type="entry name" value="AB HYDROLASE-1 DOMAIN-CONTAINING PROTEIN"/>
    <property type="match status" value="1"/>
</dbReference>
<dbReference type="InterPro" id="IPR052370">
    <property type="entry name" value="Meta-cleavage_hydrolase"/>
</dbReference>
<dbReference type="Pfam" id="PF00561">
    <property type="entry name" value="Abhydrolase_1"/>
    <property type="match status" value="1"/>
</dbReference>
<dbReference type="SUPFAM" id="SSF53474">
    <property type="entry name" value="alpha/beta-Hydrolases"/>
    <property type="match status" value="1"/>
</dbReference>
<dbReference type="Gene3D" id="3.40.50.1820">
    <property type="entry name" value="alpha/beta hydrolase"/>
    <property type="match status" value="1"/>
</dbReference>
<name>A0AAE1TH52_9FABA</name>
<comment type="caution">
    <text evidence="2">The sequence shown here is derived from an EMBL/GenBank/DDBJ whole genome shotgun (WGS) entry which is preliminary data.</text>
</comment>
<dbReference type="AlphaFoldDB" id="A0AAE1TH52"/>
<dbReference type="InterPro" id="IPR000073">
    <property type="entry name" value="AB_hydrolase_1"/>
</dbReference>
<accession>A0AAE1TH52</accession>
<evidence type="ECO:0000259" key="1">
    <source>
        <dbReference type="Pfam" id="PF00561"/>
    </source>
</evidence>
<dbReference type="PRINTS" id="PR00111">
    <property type="entry name" value="ABHYDROLASE"/>
</dbReference>
<sequence length="320" mass="36371">MRISIIVMFRALLRMVMKMVGMRPQKVEIDQQGTVINFWVPSKPQNKKLAVVFLHGFAADGILTWQFQVMALARKYAVYVPDLVFFGESTTERPERSPEFQAECVAEGLKKLGVVEKWRVVGFSYGGIVGFKMAEMYSDMVVSVVVSGSTTELMESFSRPTLQKLGGFSSWSQLLLPRTADGVRVLLDVGIYKRIPYPIFFLREFLEEFICVNRRKKDELLAAVVKNIDSAIPKYPQKIHLIWGAKDKIFDLEDAKNLKTELGEKAELHVIENAGHLVMLERPFVFNSLLSHILPSLPASSVYRHRRSQPAGSLSFRPRD</sequence>
<dbReference type="Proteomes" id="UP001293593">
    <property type="component" value="Unassembled WGS sequence"/>
</dbReference>
<dbReference type="InterPro" id="IPR029058">
    <property type="entry name" value="AB_hydrolase_fold"/>
</dbReference>
<dbReference type="PANTHER" id="PTHR43139">
    <property type="entry name" value="SI:DKEY-122A22.2"/>
    <property type="match status" value="1"/>
</dbReference>
<reference evidence="2" key="1">
    <citation type="submission" date="2023-10" db="EMBL/GenBank/DDBJ databases">
        <title>Chromosome-level genome of the transformable northern wattle, Acacia crassicarpa.</title>
        <authorList>
            <person name="Massaro I."/>
            <person name="Sinha N.R."/>
            <person name="Poethig S."/>
            <person name="Leichty A.R."/>
        </authorList>
    </citation>
    <scope>NUCLEOTIDE SEQUENCE</scope>
    <source>
        <strain evidence="2">Acra3RX</strain>
        <tissue evidence="2">Leaf</tissue>
    </source>
</reference>